<dbReference type="RefSeq" id="WP_266123589.1">
    <property type="nucleotide sequence ID" value="NZ_JAJHNU010000004.1"/>
</dbReference>
<sequence>MFSRICHWSAGLALAALTCTAAQAGQWPERSITLIVPFAAGGATDIVARVVSDSLSRELKQTVVVENRAGAAGAIGMGELARSKPDGYSFALVTDSIPIQPLLVKSLPWNMDNFEPIGKIATSPEVLVVYDQLAVQSVQDLVDMAKQRPGELTFAASSTGSVHHLAGEVFKQQTGVDLIHIPYKGGGQSIVDMISGRIDLGFIGLAPVLPYLKAGQLRALAQTGATRNPHAADVPTFAEAGFAEFDVELWVGLVGLQGMPEEAKQGMRQALDKVMQSAQLQHSLREIGFEPVTDEQSGFSAWMAEQQDAWRAVIEKLDM</sequence>
<feature type="chain" id="PRO_5046155887" evidence="2">
    <location>
        <begin position="25"/>
        <end position="319"/>
    </location>
</feature>
<protein>
    <submittedName>
        <fullName evidence="3">Tripartite tricarboxylate transporter substrate binding protein</fullName>
    </submittedName>
</protein>
<name>A0ABT8ELL1_9BURK</name>
<dbReference type="PANTHER" id="PTHR42928:SF5">
    <property type="entry name" value="BLR1237 PROTEIN"/>
    <property type="match status" value="1"/>
</dbReference>
<dbReference type="EMBL" id="JAJHNU010000004">
    <property type="protein sequence ID" value="MDN4122182.1"/>
    <property type="molecule type" value="Genomic_DNA"/>
</dbReference>
<dbReference type="PANTHER" id="PTHR42928">
    <property type="entry name" value="TRICARBOXYLATE-BINDING PROTEIN"/>
    <property type="match status" value="1"/>
</dbReference>
<organism evidence="3 4">
    <name type="scientific">Alcaligenes endophyticus</name>
    <dbReference type="NCBI Taxonomy" id="1929088"/>
    <lineage>
        <taxon>Bacteria</taxon>
        <taxon>Pseudomonadati</taxon>
        <taxon>Pseudomonadota</taxon>
        <taxon>Betaproteobacteria</taxon>
        <taxon>Burkholderiales</taxon>
        <taxon>Alcaligenaceae</taxon>
        <taxon>Alcaligenes</taxon>
    </lineage>
</organism>
<dbReference type="Gene3D" id="3.40.190.10">
    <property type="entry name" value="Periplasmic binding protein-like II"/>
    <property type="match status" value="1"/>
</dbReference>
<evidence type="ECO:0000256" key="2">
    <source>
        <dbReference type="SAM" id="SignalP"/>
    </source>
</evidence>
<keyword evidence="2" id="KW-0732">Signal</keyword>
<feature type="signal peptide" evidence="2">
    <location>
        <begin position="1"/>
        <end position="24"/>
    </location>
</feature>
<evidence type="ECO:0000256" key="1">
    <source>
        <dbReference type="ARBA" id="ARBA00006987"/>
    </source>
</evidence>
<keyword evidence="4" id="KW-1185">Reference proteome</keyword>
<dbReference type="Pfam" id="PF03401">
    <property type="entry name" value="TctC"/>
    <property type="match status" value="1"/>
</dbReference>
<evidence type="ECO:0000313" key="3">
    <source>
        <dbReference type="EMBL" id="MDN4122182.1"/>
    </source>
</evidence>
<dbReference type="Gene3D" id="3.40.190.150">
    <property type="entry name" value="Bordetella uptake gene, domain 1"/>
    <property type="match status" value="1"/>
</dbReference>
<reference evidence="3" key="1">
    <citation type="submission" date="2021-11" db="EMBL/GenBank/DDBJ databases">
        <title>Draft genome sequence of Alcaligenes endophyticus type strain CCUG 75668T.</title>
        <authorList>
            <person name="Salva-Serra F."/>
            <person name="Duran R.E."/>
            <person name="Seeger M."/>
            <person name="Moore E.R.B."/>
            <person name="Jaen-Luchoro D."/>
        </authorList>
    </citation>
    <scope>NUCLEOTIDE SEQUENCE</scope>
    <source>
        <strain evidence="3">CCUG 75668</strain>
    </source>
</reference>
<dbReference type="Proteomes" id="UP001168613">
    <property type="component" value="Unassembled WGS sequence"/>
</dbReference>
<comment type="caution">
    <text evidence="3">The sequence shown here is derived from an EMBL/GenBank/DDBJ whole genome shotgun (WGS) entry which is preliminary data.</text>
</comment>
<comment type="similarity">
    <text evidence="1">Belongs to the UPF0065 (bug) family.</text>
</comment>
<accession>A0ABT8ELL1</accession>
<dbReference type="CDD" id="cd07012">
    <property type="entry name" value="PBP2_Bug_TTT"/>
    <property type="match status" value="1"/>
</dbReference>
<dbReference type="InterPro" id="IPR042100">
    <property type="entry name" value="Bug_dom1"/>
</dbReference>
<dbReference type="PIRSF" id="PIRSF017082">
    <property type="entry name" value="YflP"/>
    <property type="match status" value="1"/>
</dbReference>
<evidence type="ECO:0000313" key="4">
    <source>
        <dbReference type="Proteomes" id="UP001168613"/>
    </source>
</evidence>
<gene>
    <name evidence="3" type="ORF">LMS43_12880</name>
</gene>
<dbReference type="SUPFAM" id="SSF53850">
    <property type="entry name" value="Periplasmic binding protein-like II"/>
    <property type="match status" value="1"/>
</dbReference>
<proteinExistence type="inferred from homology"/>
<dbReference type="InterPro" id="IPR005064">
    <property type="entry name" value="BUG"/>
</dbReference>